<dbReference type="PROSITE" id="PS50928">
    <property type="entry name" value="ABC_TM1"/>
    <property type="match status" value="1"/>
</dbReference>
<dbReference type="Gene3D" id="1.10.3720.10">
    <property type="entry name" value="MetI-like"/>
    <property type="match status" value="1"/>
</dbReference>
<feature type="domain" description="ABC transmembrane type-1" evidence="9">
    <location>
        <begin position="86"/>
        <end position="274"/>
    </location>
</feature>
<dbReference type="GO" id="GO:0005886">
    <property type="term" value="C:plasma membrane"/>
    <property type="evidence" value="ECO:0007669"/>
    <property type="project" value="UniProtKB-SubCell"/>
</dbReference>
<evidence type="ECO:0000256" key="8">
    <source>
        <dbReference type="RuleBase" id="RU363032"/>
    </source>
</evidence>
<evidence type="ECO:0000256" key="3">
    <source>
        <dbReference type="ARBA" id="ARBA00022448"/>
    </source>
</evidence>
<dbReference type="PANTHER" id="PTHR43848:SF2">
    <property type="entry name" value="PUTRESCINE TRANSPORT SYSTEM PERMEASE PROTEIN POTI"/>
    <property type="match status" value="1"/>
</dbReference>
<evidence type="ECO:0000256" key="7">
    <source>
        <dbReference type="ARBA" id="ARBA00023136"/>
    </source>
</evidence>
<dbReference type="OrthoDB" id="9809681at2"/>
<dbReference type="KEGG" id="rmb:K529_012735"/>
<proteinExistence type="inferred from homology"/>
<evidence type="ECO:0000313" key="11">
    <source>
        <dbReference type="Proteomes" id="UP000013243"/>
    </source>
</evidence>
<dbReference type="GO" id="GO:0055085">
    <property type="term" value="P:transmembrane transport"/>
    <property type="evidence" value="ECO:0007669"/>
    <property type="project" value="InterPro"/>
</dbReference>
<evidence type="ECO:0000256" key="6">
    <source>
        <dbReference type="ARBA" id="ARBA00022989"/>
    </source>
</evidence>
<dbReference type="STRING" id="1265309.K529_012735"/>
<keyword evidence="5 8" id="KW-0812">Transmembrane</keyword>
<dbReference type="EMBL" id="CP015230">
    <property type="protein sequence ID" value="ANP41637.1"/>
    <property type="molecule type" value="Genomic_DNA"/>
</dbReference>
<dbReference type="SUPFAM" id="SSF161098">
    <property type="entry name" value="MetI-like"/>
    <property type="match status" value="1"/>
</dbReference>
<evidence type="ECO:0000256" key="1">
    <source>
        <dbReference type="ARBA" id="ARBA00004651"/>
    </source>
</evidence>
<keyword evidence="7 8" id="KW-0472">Membrane</keyword>
<dbReference type="InterPro" id="IPR035906">
    <property type="entry name" value="MetI-like_sf"/>
</dbReference>
<protein>
    <submittedName>
        <fullName evidence="10">ABC transporter permease</fullName>
    </submittedName>
</protein>
<sequence length="283" mass="31325">MKYLRRLPLSAMLLTFYSLMFFAFIYAPLALIVTYSFNANPVNMMVWDGFTLDWYRIILGLKDRPVDIVNSSSAYLDSTDQLLEALRNSLIIATSTTTISTVIGTSAAIALARFRFRMRGFYRGLMMMPMTMPDIVLGIGLLIFFVSAGAKLGLTTIIIGHCTFLTSYVFIIVQARMAGLDPALEEASADLGANEWLTFRKVLLPQLMPGIAGGAMLAFIISMDDLVITYFISGTDSTTLPVFIFSMVRRGVKPEINAIATLIILVSIIIAAVGLWLRARRKD</sequence>
<gene>
    <name evidence="10" type="ORF">K529_012735</name>
</gene>
<dbReference type="Pfam" id="PF00528">
    <property type="entry name" value="BPD_transp_1"/>
    <property type="match status" value="1"/>
</dbReference>
<feature type="transmembrane region" description="Helical" evidence="8">
    <location>
        <begin position="12"/>
        <end position="37"/>
    </location>
</feature>
<comment type="similarity">
    <text evidence="2">Belongs to the binding-protein-dependent transport system permease family. CysTW subfamily.</text>
</comment>
<name>A0A1B1A540_9RHOB</name>
<feature type="transmembrane region" description="Helical" evidence="8">
    <location>
        <begin position="256"/>
        <end position="277"/>
    </location>
</feature>
<feature type="transmembrane region" description="Helical" evidence="8">
    <location>
        <begin position="210"/>
        <end position="232"/>
    </location>
</feature>
<evidence type="ECO:0000313" key="10">
    <source>
        <dbReference type="EMBL" id="ANP41637.1"/>
    </source>
</evidence>
<accession>A0A1B1A540</accession>
<reference evidence="10 11" key="1">
    <citation type="journal article" date="2016" name="ISME J.">
        <title>Global occurrence and heterogeneity of the Roseobacter-clade species Ruegeria mobilis.</title>
        <authorList>
            <person name="Sonnenschein E."/>
            <person name="Gram L."/>
        </authorList>
    </citation>
    <scope>NUCLEOTIDE SEQUENCE [LARGE SCALE GENOMIC DNA]</scope>
    <source>
        <strain evidence="10 11">F1926</strain>
    </source>
</reference>
<keyword evidence="6 8" id="KW-1133">Transmembrane helix</keyword>
<organism evidence="10 11">
    <name type="scientific">Tritonibacter mobilis F1926</name>
    <dbReference type="NCBI Taxonomy" id="1265309"/>
    <lineage>
        <taxon>Bacteria</taxon>
        <taxon>Pseudomonadati</taxon>
        <taxon>Pseudomonadota</taxon>
        <taxon>Alphaproteobacteria</taxon>
        <taxon>Rhodobacterales</taxon>
        <taxon>Paracoccaceae</taxon>
        <taxon>Tritonibacter</taxon>
    </lineage>
</organism>
<dbReference type="PANTHER" id="PTHR43848">
    <property type="entry name" value="PUTRESCINE TRANSPORT SYSTEM PERMEASE PROTEIN POTI"/>
    <property type="match status" value="1"/>
</dbReference>
<evidence type="ECO:0000259" key="9">
    <source>
        <dbReference type="PROSITE" id="PS50928"/>
    </source>
</evidence>
<dbReference type="Proteomes" id="UP000013243">
    <property type="component" value="Chromosome"/>
</dbReference>
<dbReference type="CDD" id="cd06261">
    <property type="entry name" value="TM_PBP2"/>
    <property type="match status" value="1"/>
</dbReference>
<dbReference type="InterPro" id="IPR051789">
    <property type="entry name" value="Bact_Polyamine_Transport"/>
</dbReference>
<evidence type="ECO:0000256" key="5">
    <source>
        <dbReference type="ARBA" id="ARBA00022692"/>
    </source>
</evidence>
<dbReference type="InterPro" id="IPR000515">
    <property type="entry name" value="MetI-like"/>
</dbReference>
<comment type="subcellular location">
    <subcellularLocation>
        <location evidence="1 8">Cell membrane</location>
        <topology evidence="1 8">Multi-pass membrane protein</topology>
    </subcellularLocation>
</comment>
<dbReference type="RefSeq" id="WP_005645901.1">
    <property type="nucleotide sequence ID" value="NZ_CP015230.1"/>
</dbReference>
<evidence type="ECO:0000256" key="2">
    <source>
        <dbReference type="ARBA" id="ARBA00007069"/>
    </source>
</evidence>
<evidence type="ECO:0000256" key="4">
    <source>
        <dbReference type="ARBA" id="ARBA00022475"/>
    </source>
</evidence>
<dbReference type="GeneID" id="28250715"/>
<feature type="transmembrane region" description="Helical" evidence="8">
    <location>
        <begin position="90"/>
        <end position="112"/>
    </location>
</feature>
<keyword evidence="4" id="KW-1003">Cell membrane</keyword>
<keyword evidence="3 8" id="KW-0813">Transport</keyword>
<dbReference type="AlphaFoldDB" id="A0A1B1A540"/>